<gene>
    <name evidence="1" type="ORF">FQA47_017415</name>
</gene>
<reference evidence="1" key="1">
    <citation type="journal article" name="BMC Genomics">
        <title>Long-read sequencing and de novo genome assembly of marine medaka (Oryzias melastigma).</title>
        <authorList>
            <person name="Liang P."/>
            <person name="Saqib H.S.A."/>
            <person name="Ni X."/>
            <person name="Shen Y."/>
        </authorList>
    </citation>
    <scope>NUCLEOTIDE SEQUENCE</scope>
    <source>
        <strain evidence="1">Bigg-433</strain>
    </source>
</reference>
<dbReference type="AlphaFoldDB" id="A0A834BRH6"/>
<organism evidence="1 2">
    <name type="scientific">Oryzias melastigma</name>
    <name type="common">Marine medaka</name>
    <dbReference type="NCBI Taxonomy" id="30732"/>
    <lineage>
        <taxon>Eukaryota</taxon>
        <taxon>Metazoa</taxon>
        <taxon>Chordata</taxon>
        <taxon>Craniata</taxon>
        <taxon>Vertebrata</taxon>
        <taxon>Euteleostomi</taxon>
        <taxon>Actinopterygii</taxon>
        <taxon>Neopterygii</taxon>
        <taxon>Teleostei</taxon>
        <taxon>Neoteleostei</taxon>
        <taxon>Acanthomorphata</taxon>
        <taxon>Ovalentaria</taxon>
        <taxon>Atherinomorphae</taxon>
        <taxon>Beloniformes</taxon>
        <taxon>Adrianichthyidae</taxon>
        <taxon>Oryziinae</taxon>
        <taxon>Oryzias</taxon>
    </lineage>
</organism>
<dbReference type="Proteomes" id="UP000646548">
    <property type="component" value="Unassembled WGS sequence"/>
</dbReference>
<evidence type="ECO:0000313" key="2">
    <source>
        <dbReference type="Proteomes" id="UP000646548"/>
    </source>
</evidence>
<dbReference type="EMBL" id="WKFB01000717">
    <property type="protein sequence ID" value="KAF6718627.1"/>
    <property type="molecule type" value="Genomic_DNA"/>
</dbReference>
<accession>A0A834BRH6</accession>
<proteinExistence type="predicted"/>
<comment type="caution">
    <text evidence="1">The sequence shown here is derived from an EMBL/GenBank/DDBJ whole genome shotgun (WGS) entry which is preliminary data.</text>
</comment>
<protein>
    <submittedName>
        <fullName evidence="1">Uncharacterized protein</fullName>
    </submittedName>
</protein>
<evidence type="ECO:0000313" key="1">
    <source>
        <dbReference type="EMBL" id="KAF6718627.1"/>
    </source>
</evidence>
<sequence>MSINVNTNLKAQNSVSIVFTLCVPAVFPVWRGIGAGSSISWSQEWSRCLRWEFDSRDGGPRIPVFD</sequence>
<name>A0A834BRH6_ORYME</name>